<accession>A0A3N0E1E4</accession>
<gene>
    <name evidence="2" type="ORF">ED312_18650</name>
</gene>
<dbReference type="InterPro" id="IPR001509">
    <property type="entry name" value="Epimerase_deHydtase"/>
</dbReference>
<dbReference type="PANTHER" id="PTHR48079">
    <property type="entry name" value="PROTEIN YEEZ"/>
    <property type="match status" value="1"/>
</dbReference>
<reference evidence="2 3" key="1">
    <citation type="submission" date="2018-10" db="EMBL/GenBank/DDBJ databases">
        <title>Sinomicrobium pectinilyticum sp. nov., a pectinase-producing bacterium isolated from alkaline and saline soil, and emended description of the genus Sinomicrobium.</title>
        <authorList>
            <person name="Cheng B."/>
            <person name="Li C."/>
            <person name="Lai Q."/>
            <person name="Du M."/>
            <person name="Shao Z."/>
            <person name="Xu P."/>
            <person name="Yang C."/>
        </authorList>
    </citation>
    <scope>NUCLEOTIDE SEQUENCE [LARGE SCALE GENOMIC DNA]</scope>
    <source>
        <strain evidence="2 3">5DNS001</strain>
    </source>
</reference>
<dbReference type="GO" id="GO:0005737">
    <property type="term" value="C:cytoplasm"/>
    <property type="evidence" value="ECO:0007669"/>
    <property type="project" value="TreeGrafter"/>
</dbReference>
<evidence type="ECO:0000313" key="3">
    <source>
        <dbReference type="Proteomes" id="UP000267469"/>
    </source>
</evidence>
<feature type="domain" description="NAD-dependent epimerase/dehydratase" evidence="1">
    <location>
        <begin position="7"/>
        <end position="211"/>
    </location>
</feature>
<evidence type="ECO:0000259" key="1">
    <source>
        <dbReference type="Pfam" id="PF01370"/>
    </source>
</evidence>
<dbReference type="InterPro" id="IPR051783">
    <property type="entry name" value="NAD(P)-dependent_oxidoreduct"/>
</dbReference>
<dbReference type="RefSeq" id="WP_123217546.1">
    <property type="nucleotide sequence ID" value="NZ_RJTM01000123.1"/>
</dbReference>
<protein>
    <submittedName>
        <fullName evidence="2">NAD-dependent epimerase/dehydratase family protein</fullName>
    </submittedName>
</protein>
<dbReference type="InterPro" id="IPR036291">
    <property type="entry name" value="NAD(P)-bd_dom_sf"/>
</dbReference>
<dbReference type="GO" id="GO:0004029">
    <property type="term" value="F:aldehyde dehydrogenase (NAD+) activity"/>
    <property type="evidence" value="ECO:0007669"/>
    <property type="project" value="TreeGrafter"/>
</dbReference>
<name>A0A3N0E1E4_SINP1</name>
<evidence type="ECO:0000313" key="2">
    <source>
        <dbReference type="EMBL" id="RNL81630.1"/>
    </source>
</evidence>
<organism evidence="2 3">
    <name type="scientific">Sinomicrobium pectinilyticum</name>
    <dbReference type="NCBI Taxonomy" id="1084421"/>
    <lineage>
        <taxon>Bacteria</taxon>
        <taxon>Pseudomonadati</taxon>
        <taxon>Bacteroidota</taxon>
        <taxon>Flavobacteriia</taxon>
        <taxon>Flavobacteriales</taxon>
        <taxon>Flavobacteriaceae</taxon>
        <taxon>Sinomicrobium</taxon>
    </lineage>
</organism>
<comment type="caution">
    <text evidence="2">The sequence shown here is derived from an EMBL/GenBank/DDBJ whole genome shotgun (WGS) entry which is preliminary data.</text>
</comment>
<dbReference type="Pfam" id="PF01370">
    <property type="entry name" value="Epimerase"/>
    <property type="match status" value="1"/>
</dbReference>
<dbReference type="PANTHER" id="PTHR48079:SF6">
    <property type="entry name" value="NAD(P)-BINDING DOMAIN-CONTAINING PROTEIN-RELATED"/>
    <property type="match status" value="1"/>
</dbReference>
<dbReference type="OrthoDB" id="329806at2"/>
<dbReference type="EMBL" id="RJTM01000123">
    <property type="protein sequence ID" value="RNL81630.1"/>
    <property type="molecule type" value="Genomic_DNA"/>
</dbReference>
<dbReference type="AlphaFoldDB" id="A0A3N0E1E4"/>
<dbReference type="SUPFAM" id="SSF51735">
    <property type="entry name" value="NAD(P)-binding Rossmann-fold domains"/>
    <property type="match status" value="1"/>
</dbReference>
<dbReference type="Proteomes" id="UP000267469">
    <property type="component" value="Unassembled WGS sequence"/>
</dbReference>
<dbReference type="Gene3D" id="3.40.50.720">
    <property type="entry name" value="NAD(P)-binding Rossmann-like Domain"/>
    <property type="match status" value="1"/>
</dbReference>
<sequence>MQDNSYLLTGASGFLGKILQRMLIEQKNKVIGLDRGGQPILADITKPFDIEKRYYFDTVVHCAGKAHVVPRTQAEIDAFYHVNFEGTKHLCQALEHLGAKPKALIFISTVAVYGRDRGERIDESSPLNGNTPYAKSKAMAEEWLNDWGAKNEIKIGIIRLPLLAGPNPPGNLGAMIHGIKTGKYLSIGKANARKSMVWAADIANLIPRLAEIGGTYNLTDGYDPSFHELEQAIASELGKKPPIKIPKFVANLLGYAGDVLGDRFPVNSDKLNKITSTLTFDDSKARKILGWNPTSVLDHINEMVNPNNK</sequence>
<proteinExistence type="predicted"/>
<keyword evidence="3" id="KW-1185">Reference proteome</keyword>